<dbReference type="RefSeq" id="WP_344587409.1">
    <property type="nucleotide sequence ID" value="NZ_BAAARW010000003.1"/>
</dbReference>
<dbReference type="EMBL" id="BAAARW010000003">
    <property type="protein sequence ID" value="GAA2405244.1"/>
    <property type="molecule type" value="Genomic_DNA"/>
</dbReference>
<dbReference type="InterPro" id="IPR027417">
    <property type="entry name" value="P-loop_NTPase"/>
</dbReference>
<proteinExistence type="predicted"/>
<evidence type="ECO:0000313" key="1">
    <source>
        <dbReference type="EMBL" id="GAA2405244.1"/>
    </source>
</evidence>
<evidence type="ECO:0008006" key="3">
    <source>
        <dbReference type="Google" id="ProtNLM"/>
    </source>
</evidence>
<gene>
    <name evidence="1" type="ORF">GCM10010191_11320</name>
</gene>
<name>A0ABN3IJI8_9ACTN</name>
<comment type="caution">
    <text evidence="1">The sequence shown here is derived from an EMBL/GenBank/DDBJ whole genome shotgun (WGS) entry which is preliminary data.</text>
</comment>
<sequence>MTSRVLTTGTDVRRELLDRLASVRELRGPAWVDFTAEIREVVLIASSSRGGSSMVSEILRRSGHLLHLRGEINPFLRLVGLGYPDSGTGSDRLDAGHLAALEPAARDLLNAELARDVGRMTDTVDDGRYVLDVAWRIAVQWPDLPMDLAAVADIALSVLRRLRARHRWADGEVRDIGLYFRSLLADLAGHGLPVDPRYYDLPGDRDGWAAAPAAPAAPAATGRAPGRTLVEEPPFVLTVPWRGVDRRHPPDRPLVIKTPANAYRPEFLRALFPRARFRVLHLTRNPAAAVSGLYDGWRYDGFHACRMPEALEIGGYVEKAEENRWWWKFDLPPAWQEFTRAPLFDVCAFQWRSAHQAVLADLARGGTDSLRMRFEDLISGPESRIASFERLSAWLGIPLDGAFRRAVYEGIGPVVATVRPRPGRWRARAAPIERALGPRELEVADRLGYGDRTEWI</sequence>
<protein>
    <recommendedName>
        <fullName evidence="3">Sulfotransferase</fullName>
    </recommendedName>
</protein>
<dbReference type="SUPFAM" id="SSF52540">
    <property type="entry name" value="P-loop containing nucleoside triphosphate hydrolases"/>
    <property type="match status" value="1"/>
</dbReference>
<evidence type="ECO:0000313" key="2">
    <source>
        <dbReference type="Proteomes" id="UP001501231"/>
    </source>
</evidence>
<keyword evidence="2" id="KW-1185">Reference proteome</keyword>
<dbReference type="Proteomes" id="UP001501231">
    <property type="component" value="Unassembled WGS sequence"/>
</dbReference>
<organism evidence="1 2">
    <name type="scientific">Actinomadura vinacea</name>
    <dbReference type="NCBI Taxonomy" id="115336"/>
    <lineage>
        <taxon>Bacteria</taxon>
        <taxon>Bacillati</taxon>
        <taxon>Actinomycetota</taxon>
        <taxon>Actinomycetes</taxon>
        <taxon>Streptosporangiales</taxon>
        <taxon>Thermomonosporaceae</taxon>
        <taxon>Actinomadura</taxon>
    </lineage>
</organism>
<accession>A0ABN3IJI8</accession>
<reference evidence="1 2" key="1">
    <citation type="journal article" date="2019" name="Int. J. Syst. Evol. Microbiol.">
        <title>The Global Catalogue of Microorganisms (GCM) 10K type strain sequencing project: providing services to taxonomists for standard genome sequencing and annotation.</title>
        <authorList>
            <consortium name="The Broad Institute Genomics Platform"/>
            <consortium name="The Broad Institute Genome Sequencing Center for Infectious Disease"/>
            <person name="Wu L."/>
            <person name="Ma J."/>
        </authorList>
    </citation>
    <scope>NUCLEOTIDE SEQUENCE [LARGE SCALE GENOMIC DNA]</scope>
    <source>
        <strain evidence="1 2">JCM 3325</strain>
    </source>
</reference>
<dbReference type="Gene3D" id="3.40.50.300">
    <property type="entry name" value="P-loop containing nucleotide triphosphate hydrolases"/>
    <property type="match status" value="1"/>
</dbReference>